<dbReference type="GO" id="GO:0032259">
    <property type="term" value="P:methylation"/>
    <property type="evidence" value="ECO:0007669"/>
    <property type="project" value="UniProtKB-KW"/>
</dbReference>
<dbReference type="AlphaFoldDB" id="A0A1H1N593"/>
<sequence length="213" mass="23435">MTFGGLTIRFDEYVLKPRSWTMAQAVWAADLADQAPAGRLLELCSGVGQIGLLLARLCAERGRPRDLLMVDADDHACELARQNADHADLQAPVEIRRSLLQSALSPSESFPIIVADPPWVPRNATSRYPEDPLWAIDGGDDGLIVARHCLTTIARHLMPDGFVVLQLGTEAQIDDLAGEYVDQLELVTRRRIAEANGALAVLRCRSRSADDRR</sequence>
<dbReference type="Pfam" id="PF05175">
    <property type="entry name" value="MTS"/>
    <property type="match status" value="1"/>
</dbReference>
<evidence type="ECO:0000259" key="1">
    <source>
        <dbReference type="Pfam" id="PF05175"/>
    </source>
</evidence>
<dbReference type="STRING" id="630515.SAMN04489812_0389"/>
<organism evidence="2 3">
    <name type="scientific">Microlunatus soli</name>
    <dbReference type="NCBI Taxonomy" id="630515"/>
    <lineage>
        <taxon>Bacteria</taxon>
        <taxon>Bacillati</taxon>
        <taxon>Actinomycetota</taxon>
        <taxon>Actinomycetes</taxon>
        <taxon>Propionibacteriales</taxon>
        <taxon>Propionibacteriaceae</taxon>
        <taxon>Microlunatus</taxon>
    </lineage>
</organism>
<evidence type="ECO:0000313" key="2">
    <source>
        <dbReference type="EMBL" id="SDR94162.1"/>
    </source>
</evidence>
<keyword evidence="2" id="KW-0808">Transferase</keyword>
<feature type="domain" description="Methyltransferase small" evidence="1">
    <location>
        <begin position="33"/>
        <end position="123"/>
    </location>
</feature>
<dbReference type="PROSITE" id="PS00092">
    <property type="entry name" value="N6_MTASE"/>
    <property type="match status" value="1"/>
</dbReference>
<keyword evidence="2" id="KW-0489">Methyltransferase</keyword>
<accession>A0A1H1N593</accession>
<dbReference type="Gene3D" id="3.40.50.150">
    <property type="entry name" value="Vaccinia Virus protein VP39"/>
    <property type="match status" value="1"/>
</dbReference>
<name>A0A1H1N593_9ACTN</name>
<evidence type="ECO:0000313" key="3">
    <source>
        <dbReference type="Proteomes" id="UP000199103"/>
    </source>
</evidence>
<protein>
    <submittedName>
        <fullName evidence="2">Methyltransferase domain-containing protein</fullName>
    </submittedName>
</protein>
<reference evidence="2 3" key="1">
    <citation type="submission" date="2016-10" db="EMBL/GenBank/DDBJ databases">
        <authorList>
            <person name="de Groot N.N."/>
        </authorList>
    </citation>
    <scope>NUCLEOTIDE SEQUENCE [LARGE SCALE GENOMIC DNA]</scope>
    <source>
        <strain evidence="2 3">DSM 21800</strain>
    </source>
</reference>
<gene>
    <name evidence="2" type="ORF">SAMN04489812_0389</name>
</gene>
<dbReference type="EMBL" id="LT629772">
    <property type="protein sequence ID" value="SDR94162.1"/>
    <property type="molecule type" value="Genomic_DNA"/>
</dbReference>
<dbReference type="CDD" id="cd02440">
    <property type="entry name" value="AdoMet_MTases"/>
    <property type="match status" value="1"/>
</dbReference>
<dbReference type="InterPro" id="IPR007848">
    <property type="entry name" value="Small_mtfrase_dom"/>
</dbReference>
<dbReference type="InterPro" id="IPR029063">
    <property type="entry name" value="SAM-dependent_MTases_sf"/>
</dbReference>
<dbReference type="GO" id="GO:0008170">
    <property type="term" value="F:N-methyltransferase activity"/>
    <property type="evidence" value="ECO:0007669"/>
    <property type="project" value="UniProtKB-ARBA"/>
</dbReference>
<dbReference type="Proteomes" id="UP000199103">
    <property type="component" value="Chromosome I"/>
</dbReference>
<dbReference type="SUPFAM" id="SSF53335">
    <property type="entry name" value="S-adenosyl-L-methionine-dependent methyltransferases"/>
    <property type="match status" value="1"/>
</dbReference>
<proteinExistence type="predicted"/>
<dbReference type="GO" id="GO:0003676">
    <property type="term" value="F:nucleic acid binding"/>
    <property type="evidence" value="ECO:0007669"/>
    <property type="project" value="InterPro"/>
</dbReference>
<keyword evidence="3" id="KW-1185">Reference proteome</keyword>
<dbReference type="PANTHER" id="PTHR18895:SF74">
    <property type="entry name" value="MTRF1L RELEASE FACTOR GLUTAMINE METHYLTRANSFERASE"/>
    <property type="match status" value="1"/>
</dbReference>
<dbReference type="InterPro" id="IPR002052">
    <property type="entry name" value="DNA_methylase_N6_adenine_CS"/>
</dbReference>
<dbReference type="PANTHER" id="PTHR18895">
    <property type="entry name" value="HEMK METHYLTRANSFERASE"/>
    <property type="match status" value="1"/>
</dbReference>
<dbReference type="InterPro" id="IPR050320">
    <property type="entry name" value="N5-glutamine_MTase"/>
</dbReference>
<dbReference type="GO" id="GO:0008757">
    <property type="term" value="F:S-adenosylmethionine-dependent methyltransferase activity"/>
    <property type="evidence" value="ECO:0007669"/>
    <property type="project" value="UniProtKB-ARBA"/>
</dbReference>